<dbReference type="Gene3D" id="3.40.50.300">
    <property type="entry name" value="P-loop containing nucleotide triphosphate hydrolases"/>
    <property type="match status" value="1"/>
</dbReference>
<evidence type="ECO:0000259" key="7">
    <source>
        <dbReference type="Pfam" id="PF00006"/>
    </source>
</evidence>
<evidence type="ECO:0000256" key="1">
    <source>
        <dbReference type="ARBA" id="ARBA00008936"/>
    </source>
</evidence>
<accession>A0A8T0UN80</accession>
<comment type="caution">
    <text evidence="8">The sequence shown here is derived from an EMBL/GenBank/DDBJ whole genome shotgun (WGS) entry which is preliminary data.</text>
</comment>
<dbReference type="SUPFAM" id="SSF52540">
    <property type="entry name" value="P-loop containing nucleoside triphosphate hydrolases"/>
    <property type="match status" value="1"/>
</dbReference>
<keyword evidence="5" id="KW-1278">Translocase</keyword>
<comment type="similarity">
    <text evidence="1">Belongs to the ATPase alpha/beta chains family.</text>
</comment>
<reference evidence="8" key="1">
    <citation type="submission" date="2020-05" db="EMBL/GenBank/DDBJ databases">
        <title>WGS assembly of Panicum virgatum.</title>
        <authorList>
            <person name="Lovell J.T."/>
            <person name="Jenkins J."/>
            <person name="Shu S."/>
            <person name="Juenger T.E."/>
            <person name="Schmutz J."/>
        </authorList>
    </citation>
    <scope>NUCLEOTIDE SEQUENCE</scope>
    <source>
        <strain evidence="8">AP13</strain>
    </source>
</reference>
<gene>
    <name evidence="8" type="ORF">PVAP13_3NG284625</name>
</gene>
<evidence type="ECO:0000256" key="5">
    <source>
        <dbReference type="ARBA" id="ARBA00022967"/>
    </source>
</evidence>
<evidence type="ECO:0000256" key="6">
    <source>
        <dbReference type="ARBA" id="ARBA00023065"/>
    </source>
</evidence>
<protein>
    <recommendedName>
        <fullName evidence="7">ATPase F1/V1/A1 complex alpha/beta subunit nucleotide-binding domain-containing protein</fullName>
    </recommendedName>
</protein>
<keyword evidence="4" id="KW-0067">ATP-binding</keyword>
<dbReference type="InterPro" id="IPR022878">
    <property type="entry name" value="V-ATPase_asu"/>
</dbReference>
<proteinExistence type="inferred from homology"/>
<dbReference type="PANTHER" id="PTHR43607">
    <property type="entry name" value="V-TYPE PROTON ATPASE CATALYTIC SUBUNIT A"/>
    <property type="match status" value="1"/>
</dbReference>
<dbReference type="InterPro" id="IPR027417">
    <property type="entry name" value="P-loop_NTPase"/>
</dbReference>
<feature type="domain" description="ATPase F1/V1/A1 complex alpha/beta subunit nucleotide-binding" evidence="7">
    <location>
        <begin position="26"/>
        <end position="128"/>
    </location>
</feature>
<name>A0A8T0UN80_PANVG</name>
<sequence length="201" mass="22461">MLQTWPVRSPRPIASKLAADTPLLTGQRVLDALFPSVLGGTCAIPGAFGCGKTFISQAVSKYSNFEAVVYEGCWERGNEMADLMDFPQLTMVLKDGREESVINRTTLVANTSNMAVAAREATIYAGILIVLSRLCFIHLYRHEFCLQIFSCPDYFCYSTNNNTQSIIVRWCCCKLVMPTYELSSICDYMLHLSSSRLNLIL</sequence>
<dbReference type="PANTHER" id="PTHR43607:SF7">
    <property type="entry name" value="V-TYPE PROTON ATPASE CATALYTIC SUBUNIT A"/>
    <property type="match status" value="1"/>
</dbReference>
<keyword evidence="3" id="KW-0547">Nucleotide-binding</keyword>
<dbReference type="GO" id="GO:0005524">
    <property type="term" value="F:ATP binding"/>
    <property type="evidence" value="ECO:0007669"/>
    <property type="project" value="UniProtKB-KW"/>
</dbReference>
<dbReference type="InterPro" id="IPR000194">
    <property type="entry name" value="ATPase_F1/V1/A1_a/bsu_nucl-bd"/>
</dbReference>
<dbReference type="GO" id="GO:0046961">
    <property type="term" value="F:proton-transporting ATPase activity, rotational mechanism"/>
    <property type="evidence" value="ECO:0007669"/>
    <property type="project" value="InterPro"/>
</dbReference>
<keyword evidence="9" id="KW-1185">Reference proteome</keyword>
<evidence type="ECO:0000256" key="2">
    <source>
        <dbReference type="ARBA" id="ARBA00022448"/>
    </source>
</evidence>
<keyword evidence="6" id="KW-0406">Ion transport</keyword>
<organism evidence="8 9">
    <name type="scientific">Panicum virgatum</name>
    <name type="common">Blackwell switchgrass</name>
    <dbReference type="NCBI Taxonomy" id="38727"/>
    <lineage>
        <taxon>Eukaryota</taxon>
        <taxon>Viridiplantae</taxon>
        <taxon>Streptophyta</taxon>
        <taxon>Embryophyta</taxon>
        <taxon>Tracheophyta</taxon>
        <taxon>Spermatophyta</taxon>
        <taxon>Magnoliopsida</taxon>
        <taxon>Liliopsida</taxon>
        <taxon>Poales</taxon>
        <taxon>Poaceae</taxon>
        <taxon>PACMAD clade</taxon>
        <taxon>Panicoideae</taxon>
        <taxon>Panicodae</taxon>
        <taxon>Paniceae</taxon>
        <taxon>Panicinae</taxon>
        <taxon>Panicum</taxon>
        <taxon>Panicum sect. Hiantes</taxon>
    </lineage>
</organism>
<evidence type="ECO:0000313" key="9">
    <source>
        <dbReference type="Proteomes" id="UP000823388"/>
    </source>
</evidence>
<dbReference type="GO" id="GO:0000325">
    <property type="term" value="C:plant-type vacuole"/>
    <property type="evidence" value="ECO:0007669"/>
    <property type="project" value="TreeGrafter"/>
</dbReference>
<dbReference type="AlphaFoldDB" id="A0A8T0UN80"/>
<evidence type="ECO:0000313" key="8">
    <source>
        <dbReference type="EMBL" id="KAG2622334.1"/>
    </source>
</evidence>
<dbReference type="Proteomes" id="UP000823388">
    <property type="component" value="Chromosome 3N"/>
</dbReference>
<evidence type="ECO:0000256" key="3">
    <source>
        <dbReference type="ARBA" id="ARBA00022741"/>
    </source>
</evidence>
<dbReference type="EMBL" id="CM029042">
    <property type="protein sequence ID" value="KAG2622334.1"/>
    <property type="molecule type" value="Genomic_DNA"/>
</dbReference>
<dbReference type="Pfam" id="PF00006">
    <property type="entry name" value="ATP-synt_ab"/>
    <property type="match status" value="1"/>
</dbReference>
<dbReference type="GO" id="GO:0046034">
    <property type="term" value="P:ATP metabolic process"/>
    <property type="evidence" value="ECO:0007669"/>
    <property type="project" value="InterPro"/>
</dbReference>
<evidence type="ECO:0000256" key="4">
    <source>
        <dbReference type="ARBA" id="ARBA00022840"/>
    </source>
</evidence>
<keyword evidence="2" id="KW-0813">Transport</keyword>